<dbReference type="UniPathway" id="UPA00028">
    <property type="reaction ID" value="UER00005"/>
</dbReference>
<comment type="subunit">
    <text evidence="8">Homodimer.</text>
</comment>
<dbReference type="AlphaFoldDB" id="A0A1H4GJH7"/>
<dbReference type="NCBIfam" id="TIGR00018">
    <property type="entry name" value="panC"/>
    <property type="match status" value="1"/>
</dbReference>
<comment type="caution">
    <text evidence="8">Lacks conserved residue(s) required for the propagation of feature annotation.</text>
</comment>
<name>A0A1H4GJH7_9GAMM</name>
<feature type="binding site" evidence="8">
    <location>
        <begin position="205"/>
        <end position="208"/>
    </location>
    <ligand>
        <name>ATP</name>
        <dbReference type="ChEBI" id="CHEBI:30616"/>
    </ligand>
</feature>
<proteinExistence type="inferred from homology"/>
<feature type="binding site" evidence="8">
    <location>
        <position position="174"/>
    </location>
    <ligand>
        <name>(R)-pantoate</name>
        <dbReference type="ChEBI" id="CHEBI:15980"/>
    </ligand>
</feature>
<evidence type="ECO:0000256" key="6">
    <source>
        <dbReference type="ARBA" id="ARBA00022840"/>
    </source>
</evidence>
<evidence type="ECO:0000313" key="9">
    <source>
        <dbReference type="EMBL" id="SEB09783.1"/>
    </source>
</evidence>
<dbReference type="Pfam" id="PF02569">
    <property type="entry name" value="Pantoate_ligase"/>
    <property type="match status" value="1"/>
</dbReference>
<feature type="binding site" evidence="8">
    <location>
        <begin position="168"/>
        <end position="171"/>
    </location>
    <ligand>
        <name>ATP</name>
        <dbReference type="ChEBI" id="CHEBI:30616"/>
    </ligand>
</feature>
<dbReference type="GO" id="GO:0004592">
    <property type="term" value="F:pantoate-beta-alanine ligase activity"/>
    <property type="evidence" value="ECO:0007669"/>
    <property type="project" value="UniProtKB-UniRule"/>
</dbReference>
<comment type="catalytic activity">
    <reaction evidence="7 8">
        <text>(R)-pantoate + beta-alanine + ATP = (R)-pantothenate + AMP + diphosphate + H(+)</text>
        <dbReference type="Rhea" id="RHEA:10912"/>
        <dbReference type="ChEBI" id="CHEBI:15378"/>
        <dbReference type="ChEBI" id="CHEBI:15980"/>
        <dbReference type="ChEBI" id="CHEBI:29032"/>
        <dbReference type="ChEBI" id="CHEBI:30616"/>
        <dbReference type="ChEBI" id="CHEBI:33019"/>
        <dbReference type="ChEBI" id="CHEBI:57966"/>
        <dbReference type="ChEBI" id="CHEBI:456215"/>
        <dbReference type="EC" id="6.3.2.1"/>
    </reaction>
</comment>
<keyword evidence="10" id="KW-1185">Reference proteome</keyword>
<feature type="active site" description="Proton donor" evidence="8">
    <location>
        <position position="56"/>
    </location>
</feature>
<dbReference type="InterPro" id="IPR004821">
    <property type="entry name" value="Cyt_trans-like"/>
</dbReference>
<dbReference type="EC" id="6.3.2.1" evidence="8"/>
<comment type="similarity">
    <text evidence="2 8">Belongs to the pantothenate synthetase family.</text>
</comment>
<dbReference type="GO" id="GO:0005829">
    <property type="term" value="C:cytosol"/>
    <property type="evidence" value="ECO:0007669"/>
    <property type="project" value="TreeGrafter"/>
</dbReference>
<keyword evidence="4 8" id="KW-0566">Pantothenate biosynthesis</keyword>
<evidence type="ECO:0000313" key="10">
    <source>
        <dbReference type="Proteomes" id="UP000242469"/>
    </source>
</evidence>
<dbReference type="STRING" id="1122198.SAMN02745729_11725"/>
<evidence type="ECO:0000256" key="7">
    <source>
        <dbReference type="ARBA" id="ARBA00048258"/>
    </source>
</evidence>
<evidence type="ECO:0000256" key="1">
    <source>
        <dbReference type="ARBA" id="ARBA00004990"/>
    </source>
</evidence>
<sequence length="300" mass="32379">MAIRSGPVPSPDRNTGSSNMKTIHTIADLRTALKQTRLSGQKIALVPTMGNLHQGHIKLVETARRQADTVVASIFVNPLQFGANEDLDSYPRTLASDQEKLMAAGCDLLFAPGVSEVYPEGQDNQTLVEVPGLSDLHCGASRPGHFRGVTTVVCKLFNIVQPDLAVFGLKDYQQVAVIRKMVRDLCIPVDIVGVPTERAGSGLALSSRNGYLSADELATAPLLQQTLQQTADAVRNGATDFSALEQQAQQQLEAGGFQRDYYRILCRDSLQPPEAGDVRPLVILAAARLGPARLIDNLEI</sequence>
<dbReference type="InterPro" id="IPR003721">
    <property type="entry name" value="Pantoate_ligase"/>
</dbReference>
<comment type="subcellular location">
    <subcellularLocation>
        <location evidence="8">Cytoplasm</location>
    </subcellularLocation>
</comment>
<dbReference type="Proteomes" id="UP000242469">
    <property type="component" value="Unassembled WGS sequence"/>
</dbReference>
<dbReference type="PANTHER" id="PTHR21299:SF1">
    <property type="entry name" value="PANTOATE--BETA-ALANINE LIGASE"/>
    <property type="match status" value="1"/>
</dbReference>
<dbReference type="NCBIfam" id="TIGR00125">
    <property type="entry name" value="cyt_tran_rel"/>
    <property type="match status" value="1"/>
</dbReference>
<dbReference type="GO" id="GO:0015940">
    <property type="term" value="P:pantothenate biosynthetic process"/>
    <property type="evidence" value="ECO:0007669"/>
    <property type="project" value="UniProtKB-UniRule"/>
</dbReference>
<evidence type="ECO:0000256" key="8">
    <source>
        <dbReference type="HAMAP-Rule" id="MF_00158"/>
    </source>
</evidence>
<feature type="binding site" evidence="8">
    <location>
        <position position="80"/>
    </location>
    <ligand>
        <name>(R)-pantoate</name>
        <dbReference type="ChEBI" id="CHEBI:15980"/>
    </ligand>
</feature>
<keyword evidence="5 8" id="KW-0547">Nucleotide-binding</keyword>
<protein>
    <recommendedName>
        <fullName evidence="8">Pantothenate synthetase</fullName>
        <shortName evidence="8">PS</shortName>
        <ecNumber evidence="8">6.3.2.1</ecNumber>
    </recommendedName>
    <alternativeName>
        <fullName evidence="8">Pantoate--beta-alanine ligase</fullName>
    </alternativeName>
    <alternativeName>
        <fullName evidence="8">Pantoate-activating enzyme</fullName>
    </alternativeName>
</protein>
<dbReference type="EMBL" id="FNRJ01000017">
    <property type="protein sequence ID" value="SEB09783.1"/>
    <property type="molecule type" value="Genomic_DNA"/>
</dbReference>
<organism evidence="9 10">
    <name type="scientific">Marinobacterium iners DSM 11526</name>
    <dbReference type="NCBI Taxonomy" id="1122198"/>
    <lineage>
        <taxon>Bacteria</taxon>
        <taxon>Pseudomonadati</taxon>
        <taxon>Pseudomonadota</taxon>
        <taxon>Gammaproteobacteria</taxon>
        <taxon>Oceanospirillales</taxon>
        <taxon>Oceanospirillaceae</taxon>
        <taxon>Marinobacterium</taxon>
    </lineage>
</organism>
<dbReference type="CDD" id="cd00560">
    <property type="entry name" value="PanC"/>
    <property type="match status" value="1"/>
</dbReference>
<comment type="function">
    <text evidence="8">Catalyzes the condensation of pantoate with beta-alanine in an ATP-dependent reaction via a pantoyl-adenylate intermediate.</text>
</comment>
<evidence type="ECO:0000256" key="2">
    <source>
        <dbReference type="ARBA" id="ARBA00009256"/>
    </source>
</evidence>
<accession>A0A1H4GJH7</accession>
<keyword evidence="6 8" id="KW-0067">ATP-binding</keyword>
<keyword evidence="8" id="KW-0963">Cytoplasm</keyword>
<comment type="pathway">
    <text evidence="1 8">Cofactor biosynthesis; (R)-pantothenate biosynthesis; (R)-pantothenate from (R)-pantoate and beta-alanine: step 1/1.</text>
</comment>
<dbReference type="InterPro" id="IPR014729">
    <property type="entry name" value="Rossmann-like_a/b/a_fold"/>
</dbReference>
<dbReference type="HAMAP" id="MF_00158">
    <property type="entry name" value="PanC"/>
    <property type="match status" value="1"/>
</dbReference>
<dbReference type="SUPFAM" id="SSF52374">
    <property type="entry name" value="Nucleotidylyl transferase"/>
    <property type="match status" value="1"/>
</dbReference>
<evidence type="ECO:0000256" key="5">
    <source>
        <dbReference type="ARBA" id="ARBA00022741"/>
    </source>
</evidence>
<dbReference type="GO" id="GO:0005524">
    <property type="term" value="F:ATP binding"/>
    <property type="evidence" value="ECO:0007669"/>
    <property type="project" value="UniProtKB-KW"/>
</dbReference>
<keyword evidence="3 8" id="KW-0436">Ligase</keyword>
<feature type="binding site" evidence="8">
    <location>
        <begin position="49"/>
        <end position="56"/>
    </location>
    <ligand>
        <name>ATP</name>
        <dbReference type="ChEBI" id="CHEBI:30616"/>
    </ligand>
</feature>
<dbReference type="PANTHER" id="PTHR21299">
    <property type="entry name" value="CYTIDYLATE KINASE/PANTOATE-BETA-ALANINE LIGASE"/>
    <property type="match status" value="1"/>
</dbReference>
<dbReference type="InterPro" id="IPR042176">
    <property type="entry name" value="Pantoate_ligase_C"/>
</dbReference>
<dbReference type="FunFam" id="3.40.50.620:FF:000013">
    <property type="entry name" value="Pantothenate synthetase"/>
    <property type="match status" value="1"/>
</dbReference>
<reference evidence="10" key="1">
    <citation type="submission" date="2016-10" db="EMBL/GenBank/DDBJ databases">
        <authorList>
            <person name="Varghese N."/>
            <person name="Submissions S."/>
        </authorList>
    </citation>
    <scope>NUCLEOTIDE SEQUENCE [LARGE SCALE GENOMIC DNA]</scope>
    <source>
        <strain evidence="10">DSM 11526</strain>
    </source>
</reference>
<dbReference type="Gene3D" id="3.40.50.620">
    <property type="entry name" value="HUPs"/>
    <property type="match status" value="1"/>
</dbReference>
<dbReference type="Gene3D" id="3.30.1300.10">
    <property type="entry name" value="Pantoate-beta-alanine ligase, C-terminal domain"/>
    <property type="match status" value="1"/>
</dbReference>
<comment type="miscellaneous">
    <text evidence="8">The reaction proceeds by a bi uni uni bi ping pong mechanism.</text>
</comment>
<gene>
    <name evidence="8" type="primary">panC</name>
    <name evidence="9" type="ORF">SAMN02745729_11725</name>
</gene>
<evidence type="ECO:0000256" key="4">
    <source>
        <dbReference type="ARBA" id="ARBA00022655"/>
    </source>
</evidence>
<feature type="binding site" evidence="8">
    <location>
        <position position="80"/>
    </location>
    <ligand>
        <name>beta-alanine</name>
        <dbReference type="ChEBI" id="CHEBI:57966"/>
    </ligand>
</feature>
<evidence type="ECO:0000256" key="3">
    <source>
        <dbReference type="ARBA" id="ARBA00022598"/>
    </source>
</evidence>